<dbReference type="GO" id="GO:0005886">
    <property type="term" value="C:plasma membrane"/>
    <property type="evidence" value="ECO:0007669"/>
    <property type="project" value="UniProtKB-SubCell"/>
</dbReference>
<evidence type="ECO:0000256" key="3">
    <source>
        <dbReference type="ARBA" id="ARBA00005119"/>
    </source>
</evidence>
<evidence type="ECO:0000256" key="9">
    <source>
        <dbReference type="ARBA" id="ARBA00022516"/>
    </source>
</evidence>
<evidence type="ECO:0000256" key="15">
    <source>
        <dbReference type="ARBA" id="ARBA00023136"/>
    </source>
</evidence>
<feature type="transmembrane region" description="Helical" evidence="19">
    <location>
        <begin position="202"/>
        <end position="223"/>
    </location>
</feature>
<evidence type="ECO:0000256" key="6">
    <source>
        <dbReference type="ARBA" id="ARBA00012487"/>
    </source>
</evidence>
<evidence type="ECO:0000256" key="11">
    <source>
        <dbReference type="ARBA" id="ARBA00022692"/>
    </source>
</evidence>
<dbReference type="EMBL" id="CP071250">
    <property type="protein sequence ID" value="UUF07890.1"/>
    <property type="molecule type" value="Genomic_DNA"/>
</dbReference>
<evidence type="ECO:0000256" key="4">
    <source>
        <dbReference type="ARBA" id="ARBA00005189"/>
    </source>
</evidence>
<dbReference type="PROSITE" id="PS01315">
    <property type="entry name" value="CDS"/>
    <property type="match status" value="1"/>
</dbReference>
<evidence type="ECO:0000256" key="17">
    <source>
        <dbReference type="ARBA" id="ARBA00023264"/>
    </source>
</evidence>
<keyword evidence="10 18" id="KW-0808">Transferase</keyword>
<evidence type="ECO:0000313" key="20">
    <source>
        <dbReference type="EMBL" id="UUF07890.1"/>
    </source>
</evidence>
<evidence type="ECO:0000256" key="2">
    <source>
        <dbReference type="ARBA" id="ARBA00004651"/>
    </source>
</evidence>
<dbReference type="AlphaFoldDB" id="A0A9Q9CFV4"/>
<accession>A0A9Q9CFV4</accession>
<feature type="transmembrane region" description="Helical" evidence="19">
    <location>
        <begin position="113"/>
        <end position="133"/>
    </location>
</feature>
<keyword evidence="14" id="KW-0443">Lipid metabolism</keyword>
<comment type="pathway">
    <text evidence="3 18">Phospholipid metabolism; CDP-diacylglycerol biosynthesis; CDP-diacylglycerol from sn-glycerol 3-phosphate: step 3/3.</text>
</comment>
<dbReference type="PANTHER" id="PTHR46382:SF1">
    <property type="entry name" value="PHOSPHATIDATE CYTIDYLYLTRANSFERASE"/>
    <property type="match status" value="1"/>
</dbReference>
<feature type="transmembrane region" description="Helical" evidence="19">
    <location>
        <begin position="6"/>
        <end position="36"/>
    </location>
</feature>
<comment type="similarity">
    <text evidence="5 18">Belongs to the CDS family.</text>
</comment>
<evidence type="ECO:0000256" key="16">
    <source>
        <dbReference type="ARBA" id="ARBA00023209"/>
    </source>
</evidence>
<protein>
    <recommendedName>
        <fullName evidence="7 18">Phosphatidate cytidylyltransferase</fullName>
        <ecNumber evidence="6 18">2.7.7.41</ecNumber>
    </recommendedName>
</protein>
<feature type="transmembrane region" description="Helical" evidence="19">
    <location>
        <begin position="82"/>
        <end position="101"/>
    </location>
</feature>
<evidence type="ECO:0000256" key="10">
    <source>
        <dbReference type="ARBA" id="ARBA00022679"/>
    </source>
</evidence>
<evidence type="ECO:0000256" key="5">
    <source>
        <dbReference type="ARBA" id="ARBA00010185"/>
    </source>
</evidence>
<evidence type="ECO:0000256" key="19">
    <source>
        <dbReference type="SAM" id="Phobius"/>
    </source>
</evidence>
<keyword evidence="12 18" id="KW-0548">Nucleotidyltransferase</keyword>
<dbReference type="GO" id="GO:0016024">
    <property type="term" value="P:CDP-diacylglycerol biosynthetic process"/>
    <property type="evidence" value="ECO:0007669"/>
    <property type="project" value="TreeGrafter"/>
</dbReference>
<dbReference type="Proteomes" id="UP001058072">
    <property type="component" value="Chromosome"/>
</dbReference>
<keyword evidence="8" id="KW-1003">Cell membrane</keyword>
<proteinExistence type="inferred from homology"/>
<keyword evidence="9" id="KW-0444">Lipid biosynthesis</keyword>
<reference evidence="20" key="1">
    <citation type="submission" date="2021-03" db="EMBL/GenBank/DDBJ databases">
        <title>Comparative Genomics and Metabolomics in the genus Turicibacter.</title>
        <authorList>
            <person name="Maki J."/>
            <person name="Looft T."/>
        </authorList>
    </citation>
    <scope>NUCLEOTIDE SEQUENCE</scope>
    <source>
        <strain evidence="20">ISU324</strain>
    </source>
</reference>
<keyword evidence="11 18" id="KW-0812">Transmembrane</keyword>
<keyword evidence="15 19" id="KW-0472">Membrane</keyword>
<dbReference type="RefSeq" id="WP_055241419.1">
    <property type="nucleotide sequence ID" value="NZ_CP071250.1"/>
</dbReference>
<dbReference type="Pfam" id="PF01148">
    <property type="entry name" value="CTP_transf_1"/>
    <property type="match status" value="1"/>
</dbReference>
<evidence type="ECO:0000256" key="1">
    <source>
        <dbReference type="ARBA" id="ARBA00001698"/>
    </source>
</evidence>
<organism evidence="20 21">
    <name type="scientific">Turicibacter bilis</name>
    <dbReference type="NCBI Taxonomy" id="2735723"/>
    <lineage>
        <taxon>Bacteria</taxon>
        <taxon>Bacillati</taxon>
        <taxon>Bacillota</taxon>
        <taxon>Erysipelotrichia</taxon>
        <taxon>Erysipelotrichales</taxon>
        <taxon>Turicibacteraceae</taxon>
        <taxon>Turicibacter</taxon>
    </lineage>
</organism>
<name>A0A9Q9CFV4_9FIRM</name>
<keyword evidence="16" id="KW-0594">Phospholipid biosynthesis</keyword>
<evidence type="ECO:0000256" key="14">
    <source>
        <dbReference type="ARBA" id="ARBA00023098"/>
    </source>
</evidence>
<dbReference type="InterPro" id="IPR000374">
    <property type="entry name" value="PC_trans"/>
</dbReference>
<evidence type="ECO:0000313" key="21">
    <source>
        <dbReference type="Proteomes" id="UP001058072"/>
    </source>
</evidence>
<keyword evidence="13 19" id="KW-1133">Transmembrane helix</keyword>
<dbReference type="GO" id="GO:0004605">
    <property type="term" value="F:phosphatidate cytidylyltransferase activity"/>
    <property type="evidence" value="ECO:0007669"/>
    <property type="project" value="UniProtKB-EC"/>
</dbReference>
<dbReference type="EC" id="2.7.7.41" evidence="6 18"/>
<keyword evidence="17" id="KW-1208">Phospholipid metabolism</keyword>
<dbReference type="PANTHER" id="PTHR46382">
    <property type="entry name" value="PHOSPHATIDATE CYTIDYLYLTRANSFERASE"/>
    <property type="match status" value="1"/>
</dbReference>
<comment type="pathway">
    <text evidence="4">Lipid metabolism.</text>
</comment>
<comment type="catalytic activity">
    <reaction evidence="1 18">
        <text>a 1,2-diacyl-sn-glycero-3-phosphate + CTP + H(+) = a CDP-1,2-diacyl-sn-glycerol + diphosphate</text>
        <dbReference type="Rhea" id="RHEA:16229"/>
        <dbReference type="ChEBI" id="CHEBI:15378"/>
        <dbReference type="ChEBI" id="CHEBI:33019"/>
        <dbReference type="ChEBI" id="CHEBI:37563"/>
        <dbReference type="ChEBI" id="CHEBI:58332"/>
        <dbReference type="ChEBI" id="CHEBI:58608"/>
        <dbReference type="EC" id="2.7.7.41"/>
    </reaction>
</comment>
<sequence>MKQRVITAIIMIAVGLPILIYGKLPFIILGVLLALVATQEMIDMKETVAKTPIEVKLFTMLATLMIMFSSFNFKTLSFTGTLTFGLGTMALFLFILLLAVVVRKDFSIKDAGYYLLTIFYVGSTFHSMIFIRFLGLKLFLFMIIVVAVTDSGAYFVGRKLGKRKLAPRISPNKTVEGSIGGTLLGIIIGTVFGVFTGLSTQILMLIIMSLVVAAVAQFGDLVASSMKREYGIKDFGKLFPGHGGVLDRFDSHLYASLALYILINVLNVVI</sequence>
<evidence type="ECO:0000256" key="18">
    <source>
        <dbReference type="RuleBase" id="RU003938"/>
    </source>
</evidence>
<gene>
    <name evidence="20" type="ORF">J0J70_09730</name>
</gene>
<feature type="transmembrane region" description="Helical" evidence="19">
    <location>
        <begin position="178"/>
        <end position="196"/>
    </location>
</feature>
<evidence type="ECO:0000256" key="7">
    <source>
        <dbReference type="ARBA" id="ARBA00019373"/>
    </source>
</evidence>
<feature type="transmembrane region" description="Helical" evidence="19">
    <location>
        <begin position="139"/>
        <end position="157"/>
    </location>
</feature>
<evidence type="ECO:0000256" key="12">
    <source>
        <dbReference type="ARBA" id="ARBA00022695"/>
    </source>
</evidence>
<evidence type="ECO:0000256" key="13">
    <source>
        <dbReference type="ARBA" id="ARBA00022989"/>
    </source>
</evidence>
<comment type="subcellular location">
    <subcellularLocation>
        <location evidence="2">Cell membrane</location>
        <topology evidence="2">Multi-pass membrane protein</topology>
    </subcellularLocation>
</comment>
<evidence type="ECO:0000256" key="8">
    <source>
        <dbReference type="ARBA" id="ARBA00022475"/>
    </source>
</evidence>